<organism evidence="1 2">
    <name type="scientific">Streptomyces spongiae</name>
    <dbReference type="NCBI Taxonomy" id="565072"/>
    <lineage>
        <taxon>Bacteria</taxon>
        <taxon>Bacillati</taxon>
        <taxon>Actinomycetota</taxon>
        <taxon>Actinomycetes</taxon>
        <taxon>Kitasatosporales</taxon>
        <taxon>Streptomycetaceae</taxon>
        <taxon>Streptomyces</taxon>
    </lineage>
</organism>
<reference evidence="1 2" key="1">
    <citation type="submission" date="2019-07" db="EMBL/GenBank/DDBJ databases">
        <title>New species of Amycolatopsis and Streptomyces.</title>
        <authorList>
            <person name="Duangmal K."/>
            <person name="Teo W.F.A."/>
            <person name="Lipun K."/>
        </authorList>
    </citation>
    <scope>NUCLEOTIDE SEQUENCE [LARGE SCALE GENOMIC DNA]</scope>
    <source>
        <strain evidence="1 2">NBRC 106415</strain>
    </source>
</reference>
<protein>
    <submittedName>
        <fullName evidence="1">Uncharacterized protein</fullName>
    </submittedName>
</protein>
<dbReference type="OrthoDB" id="3399671at2"/>
<proteinExistence type="predicted"/>
<sequence length="143" mass="15785">MALAHIVLTSGRSIELSDVRLSSTYGGMLEGYPFRRWNDLKLERLLRSVEKDRPSIPVHLVAPVRELPDLPAGGFGPVELLPAVTCVGSFTSQPIDPERESVLHHSALTVVWFQATPDIPSGEDADHGLRSLCWDAAARDFER</sequence>
<gene>
    <name evidence="1" type="ORF">FNH08_18850</name>
</gene>
<dbReference type="Proteomes" id="UP000400924">
    <property type="component" value="Unassembled WGS sequence"/>
</dbReference>
<evidence type="ECO:0000313" key="1">
    <source>
        <dbReference type="EMBL" id="MPY59147.1"/>
    </source>
</evidence>
<accession>A0A5N8XIH5</accession>
<dbReference type="RefSeq" id="WP_152772660.1">
    <property type="nucleotide sequence ID" value="NZ_VJZC01000122.1"/>
</dbReference>
<comment type="caution">
    <text evidence="1">The sequence shown here is derived from an EMBL/GenBank/DDBJ whole genome shotgun (WGS) entry which is preliminary data.</text>
</comment>
<dbReference type="AlphaFoldDB" id="A0A5N8XIH5"/>
<dbReference type="EMBL" id="VJZC01000122">
    <property type="protein sequence ID" value="MPY59147.1"/>
    <property type="molecule type" value="Genomic_DNA"/>
</dbReference>
<keyword evidence="2" id="KW-1185">Reference proteome</keyword>
<evidence type="ECO:0000313" key="2">
    <source>
        <dbReference type="Proteomes" id="UP000400924"/>
    </source>
</evidence>
<name>A0A5N8XIH5_9ACTN</name>